<protein>
    <submittedName>
        <fullName evidence="1">Uncharacterized protein</fullName>
    </submittedName>
</protein>
<reference evidence="1 2" key="1">
    <citation type="submission" date="2013-11" db="EMBL/GenBank/DDBJ databases">
        <title>Opisthorchis viverrini - life in the bile duct.</title>
        <authorList>
            <person name="Young N.D."/>
            <person name="Nagarajan N."/>
            <person name="Lin S.J."/>
            <person name="Korhonen P.K."/>
            <person name="Jex A.R."/>
            <person name="Hall R.S."/>
            <person name="Safavi-Hemami H."/>
            <person name="Kaewkong W."/>
            <person name="Bertrand D."/>
            <person name="Gao S."/>
            <person name="Seet Q."/>
            <person name="Wongkham S."/>
            <person name="Teh B.T."/>
            <person name="Wongkham C."/>
            <person name="Intapan P.M."/>
            <person name="Maleewong W."/>
            <person name="Yang X."/>
            <person name="Hu M."/>
            <person name="Wang Z."/>
            <person name="Hofmann A."/>
            <person name="Sternberg P.W."/>
            <person name="Tan P."/>
            <person name="Wang J."/>
            <person name="Gasser R.B."/>
        </authorList>
    </citation>
    <scope>NUCLEOTIDE SEQUENCE [LARGE SCALE GENOMIC DNA]</scope>
</reference>
<evidence type="ECO:0000313" key="2">
    <source>
        <dbReference type="Proteomes" id="UP000054324"/>
    </source>
</evidence>
<keyword evidence="2" id="KW-1185">Reference proteome</keyword>
<gene>
    <name evidence="1" type="ORF">T265_07086</name>
</gene>
<dbReference type="EMBL" id="KL596776">
    <property type="protein sequence ID" value="KER25460.1"/>
    <property type="molecule type" value="Genomic_DNA"/>
</dbReference>
<dbReference type="KEGG" id="ovi:T265_07086"/>
<dbReference type="AlphaFoldDB" id="A0A074ZQ49"/>
<dbReference type="GeneID" id="20321265"/>
<name>A0A074ZQ49_OPIVI</name>
<organism evidence="1 2">
    <name type="scientific">Opisthorchis viverrini</name>
    <name type="common">Southeast Asian liver fluke</name>
    <dbReference type="NCBI Taxonomy" id="6198"/>
    <lineage>
        <taxon>Eukaryota</taxon>
        <taxon>Metazoa</taxon>
        <taxon>Spiralia</taxon>
        <taxon>Lophotrochozoa</taxon>
        <taxon>Platyhelminthes</taxon>
        <taxon>Trematoda</taxon>
        <taxon>Digenea</taxon>
        <taxon>Opisthorchiida</taxon>
        <taxon>Opisthorchiata</taxon>
        <taxon>Opisthorchiidae</taxon>
        <taxon>Opisthorchis</taxon>
    </lineage>
</organism>
<accession>A0A074ZQ49</accession>
<sequence>MEAPDIEGGLPAYKLQPGQAQVGKQMSDEGCFYFGFLSIHCISSFQLSESLVDPKFADVFLVFEEEKKERVFCMN</sequence>
<dbReference type="CTD" id="20321265"/>
<proteinExistence type="predicted"/>
<evidence type="ECO:0000313" key="1">
    <source>
        <dbReference type="EMBL" id="KER25460.1"/>
    </source>
</evidence>
<dbReference type="Proteomes" id="UP000054324">
    <property type="component" value="Unassembled WGS sequence"/>
</dbReference>
<dbReference type="RefSeq" id="XP_009170788.1">
    <property type="nucleotide sequence ID" value="XM_009172524.1"/>
</dbReference>